<evidence type="ECO:0000256" key="4">
    <source>
        <dbReference type="ARBA" id="ARBA00022475"/>
    </source>
</evidence>
<evidence type="ECO:0000313" key="10">
    <source>
        <dbReference type="Proteomes" id="UP000265419"/>
    </source>
</evidence>
<dbReference type="InterPro" id="IPR003211">
    <property type="entry name" value="AmiSUreI_transpt"/>
</dbReference>
<evidence type="ECO:0000256" key="3">
    <source>
        <dbReference type="ARBA" id="ARBA00022448"/>
    </source>
</evidence>
<comment type="subcellular location">
    <subcellularLocation>
        <location evidence="1">Cell membrane</location>
        <topology evidence="1">Multi-pass membrane protein</topology>
    </subcellularLocation>
</comment>
<dbReference type="Pfam" id="PF02293">
    <property type="entry name" value="AmiS_UreI"/>
    <property type="match status" value="1"/>
</dbReference>
<evidence type="ECO:0000256" key="6">
    <source>
        <dbReference type="ARBA" id="ARBA00022989"/>
    </source>
</evidence>
<protein>
    <recommendedName>
        <fullName evidence="11">Integral membrane protein</fullName>
    </recommendedName>
</protein>
<keyword evidence="5 8" id="KW-0812">Transmembrane</keyword>
<keyword evidence="4" id="KW-1003">Cell membrane</keyword>
<name>A0A399J908_9MICC</name>
<evidence type="ECO:0000256" key="2">
    <source>
        <dbReference type="ARBA" id="ARBA00010068"/>
    </source>
</evidence>
<keyword evidence="3" id="KW-0813">Transport</keyword>
<reference evidence="9 10" key="1">
    <citation type="submission" date="2018-07" db="EMBL/GenBank/DDBJ databases">
        <title>Arthrobacter sp. nov., isolated from raw cow's milk with high bacterial count.</title>
        <authorList>
            <person name="Hahne J."/>
            <person name="Isele D."/>
            <person name="Lipski A."/>
        </authorList>
    </citation>
    <scope>NUCLEOTIDE SEQUENCE [LARGE SCALE GENOMIC DNA]</scope>
    <source>
        <strain evidence="9 10">JZ R-35</strain>
    </source>
</reference>
<dbReference type="EMBL" id="QQXK01000025">
    <property type="protein sequence ID" value="RII41560.1"/>
    <property type="molecule type" value="Genomic_DNA"/>
</dbReference>
<comment type="similarity">
    <text evidence="2">Belongs to the AmiS/UreI family.</text>
</comment>
<evidence type="ECO:0008006" key="11">
    <source>
        <dbReference type="Google" id="ProtNLM"/>
    </source>
</evidence>
<dbReference type="Proteomes" id="UP000265419">
    <property type="component" value="Unassembled WGS sequence"/>
</dbReference>
<evidence type="ECO:0000256" key="7">
    <source>
        <dbReference type="ARBA" id="ARBA00023136"/>
    </source>
</evidence>
<evidence type="ECO:0000256" key="8">
    <source>
        <dbReference type="SAM" id="Phobius"/>
    </source>
</evidence>
<keyword evidence="10" id="KW-1185">Reference proteome</keyword>
<comment type="caution">
    <text evidence="9">The sequence shown here is derived from an EMBL/GenBank/DDBJ whole genome shotgun (WGS) entry which is preliminary data.</text>
</comment>
<organism evidence="9 10">
    <name type="scientific">Galactobacter valiniphilus</name>
    <dbReference type="NCBI Taxonomy" id="2676122"/>
    <lineage>
        <taxon>Bacteria</taxon>
        <taxon>Bacillati</taxon>
        <taxon>Actinomycetota</taxon>
        <taxon>Actinomycetes</taxon>
        <taxon>Micrococcales</taxon>
        <taxon>Micrococcaceae</taxon>
        <taxon>Galactobacter</taxon>
    </lineage>
</organism>
<dbReference type="AlphaFoldDB" id="A0A399J908"/>
<feature type="transmembrane region" description="Helical" evidence="8">
    <location>
        <begin position="32"/>
        <end position="50"/>
    </location>
</feature>
<dbReference type="GO" id="GO:0005886">
    <property type="term" value="C:plasma membrane"/>
    <property type="evidence" value="ECO:0007669"/>
    <property type="project" value="UniProtKB-SubCell"/>
</dbReference>
<feature type="transmembrane region" description="Helical" evidence="8">
    <location>
        <begin position="62"/>
        <end position="80"/>
    </location>
</feature>
<sequence length="125" mass="12891">MGDVGLLLIGAVLLVNGLGLLGHGTGRSGAPLNLLVGGAQLVLPTLGLVLEHGDPTAPARYAPVYLFGFTYVWVGVDALRGDSGKAFGLFSGFVAVIAVVQGVLSLRTDPAFAHRPSDGEKARRR</sequence>
<evidence type="ECO:0000313" key="9">
    <source>
        <dbReference type="EMBL" id="RII41560.1"/>
    </source>
</evidence>
<keyword evidence="7 8" id="KW-0472">Membrane</keyword>
<accession>A0A399J908</accession>
<gene>
    <name evidence="9" type="ORF">DWB68_12025</name>
</gene>
<evidence type="ECO:0000256" key="1">
    <source>
        <dbReference type="ARBA" id="ARBA00004651"/>
    </source>
</evidence>
<dbReference type="Gene3D" id="1.25.40.600">
    <property type="match status" value="1"/>
</dbReference>
<feature type="transmembrane region" description="Helical" evidence="8">
    <location>
        <begin position="86"/>
        <end position="106"/>
    </location>
</feature>
<proteinExistence type="inferred from homology"/>
<dbReference type="InterPro" id="IPR038523">
    <property type="entry name" value="AmiSUreI_transpt_sf"/>
</dbReference>
<keyword evidence="6 8" id="KW-1133">Transmembrane helix</keyword>
<dbReference type="RefSeq" id="WP_119425365.1">
    <property type="nucleotide sequence ID" value="NZ_QQXK01000025.1"/>
</dbReference>
<evidence type="ECO:0000256" key="5">
    <source>
        <dbReference type="ARBA" id="ARBA00022692"/>
    </source>
</evidence>